<evidence type="ECO:0000313" key="1">
    <source>
        <dbReference type="EMBL" id="KAK9235717.1"/>
    </source>
</evidence>
<organism evidence="1 2">
    <name type="scientific">Lipomyces kononenkoae</name>
    <name type="common">Yeast</name>
    <dbReference type="NCBI Taxonomy" id="34357"/>
    <lineage>
        <taxon>Eukaryota</taxon>
        <taxon>Fungi</taxon>
        <taxon>Dikarya</taxon>
        <taxon>Ascomycota</taxon>
        <taxon>Saccharomycotina</taxon>
        <taxon>Lipomycetes</taxon>
        <taxon>Lipomycetales</taxon>
        <taxon>Lipomycetaceae</taxon>
        <taxon>Lipomyces</taxon>
    </lineage>
</organism>
<dbReference type="Proteomes" id="UP001433508">
    <property type="component" value="Unassembled WGS sequence"/>
</dbReference>
<name>A0ACC3SY54_LIPKO</name>
<evidence type="ECO:0000313" key="2">
    <source>
        <dbReference type="Proteomes" id="UP001433508"/>
    </source>
</evidence>
<accession>A0ACC3SY54</accession>
<dbReference type="EMBL" id="MU971406">
    <property type="protein sequence ID" value="KAK9235717.1"/>
    <property type="molecule type" value="Genomic_DNA"/>
</dbReference>
<comment type="caution">
    <text evidence="1">The sequence shown here is derived from an EMBL/GenBank/DDBJ whole genome shotgun (WGS) entry which is preliminary data.</text>
</comment>
<proteinExistence type="predicted"/>
<reference evidence="2" key="1">
    <citation type="journal article" date="2024" name="Front. Bioeng. Biotechnol.">
        <title>Genome-scale model development and genomic sequencing of the oleaginous clade Lipomyces.</title>
        <authorList>
            <person name="Czajka J.J."/>
            <person name="Han Y."/>
            <person name="Kim J."/>
            <person name="Mondo S.J."/>
            <person name="Hofstad B.A."/>
            <person name="Robles A."/>
            <person name="Haridas S."/>
            <person name="Riley R."/>
            <person name="LaButti K."/>
            <person name="Pangilinan J."/>
            <person name="Andreopoulos W."/>
            <person name="Lipzen A."/>
            <person name="Yan J."/>
            <person name="Wang M."/>
            <person name="Ng V."/>
            <person name="Grigoriev I.V."/>
            <person name="Spatafora J.W."/>
            <person name="Magnuson J.K."/>
            <person name="Baker S.E."/>
            <person name="Pomraning K.R."/>
        </authorList>
    </citation>
    <scope>NUCLEOTIDE SEQUENCE [LARGE SCALE GENOMIC DNA]</scope>
    <source>
        <strain evidence="2">CBS 7786</strain>
    </source>
</reference>
<keyword evidence="2" id="KW-1185">Reference proteome</keyword>
<protein>
    <submittedName>
        <fullName evidence="1">Uncharacterized protein</fullName>
    </submittedName>
</protein>
<gene>
    <name evidence="1" type="ORF">V1525DRAFT_253660</name>
</gene>
<sequence length="267" mass="30312">MALGTGSVVQTETTFAGNPAKVTLTGPISLVHHSLVTKDYELLQFHAAAALQLQFDHQRRATSDNHRLVASPYNEELHLPSDNRLIASPYNEELHLLDLRRLDTPNQLLAKALTILKPIREDYATAPYIDSFNWQEVIDFLRDMAAAEGYRWKKQKFYVVTFRSKLYPDIDLQRLHDLDVHAHQEAVASGGLLKYWFGTKDQSHQNLATCLWRSREDARAAGAGQRHKVARAATGELYDTIIFTALKLVIDDDASSWQISDWTKEDV</sequence>